<proteinExistence type="predicted"/>
<accession>A0A2Z7AMG4</accession>
<gene>
    <name evidence="1" type="ORF">F511_05284</name>
    <name evidence="2" type="ORF">F511_22707</name>
</gene>
<evidence type="ECO:0000313" key="2">
    <source>
        <dbReference type="EMBL" id="KZV39682.1"/>
    </source>
</evidence>
<reference evidence="1" key="2">
    <citation type="submission" date="2016-02" db="EMBL/GenBank/DDBJ databases">
        <authorList>
            <person name="Alioto T."/>
            <person name="Alioto T."/>
        </authorList>
    </citation>
    <scope>NUCLEOTIDE SEQUENCE</scope>
</reference>
<dbReference type="AlphaFoldDB" id="A0A2Z7AMG4"/>
<dbReference type="OrthoDB" id="913878at2759"/>
<dbReference type="EMBL" id="KV000901">
    <property type="protein sequence ID" value="KZV39682.1"/>
    <property type="molecule type" value="Genomic_DNA"/>
</dbReference>
<keyword evidence="3" id="KW-1185">Reference proteome</keyword>
<evidence type="ECO:0000313" key="3">
    <source>
        <dbReference type="Proteomes" id="UP000250235"/>
    </source>
</evidence>
<reference evidence="1 3" key="1">
    <citation type="journal article" date="2015" name="Proc. Natl. Acad. Sci. U.S.A.">
        <title>The resurrection genome of Boea hygrometrica: A blueprint for survival of dehydration.</title>
        <authorList>
            <person name="Xiao L."/>
            <person name="Yang G."/>
            <person name="Zhang L."/>
            <person name="Yang X."/>
            <person name="Zhao S."/>
            <person name="Ji Z."/>
            <person name="Zhou Q."/>
            <person name="Hu M."/>
            <person name="Wang Y."/>
            <person name="Chen M."/>
            <person name="Xu Y."/>
            <person name="Jin H."/>
            <person name="Xiao X."/>
            <person name="Hu G."/>
            <person name="Bao F."/>
            <person name="Hu Y."/>
            <person name="Wan P."/>
            <person name="Li L."/>
            <person name="Deng X."/>
            <person name="Kuang T."/>
            <person name="Xiang C."/>
            <person name="Zhu J.K."/>
            <person name="Oliver M.J."/>
            <person name="He Y."/>
        </authorList>
    </citation>
    <scope>NUCLEOTIDE SEQUENCE [LARGE SCALE GENOMIC DNA]</scope>
    <source>
        <strain evidence="3">cv. XS01</strain>
    </source>
</reference>
<name>A0A2Z7AMG4_9LAMI</name>
<protein>
    <submittedName>
        <fullName evidence="1">Uncharacterized protein</fullName>
    </submittedName>
</protein>
<organism evidence="1 3">
    <name type="scientific">Dorcoceras hygrometricum</name>
    <dbReference type="NCBI Taxonomy" id="472368"/>
    <lineage>
        <taxon>Eukaryota</taxon>
        <taxon>Viridiplantae</taxon>
        <taxon>Streptophyta</taxon>
        <taxon>Embryophyta</taxon>
        <taxon>Tracheophyta</taxon>
        <taxon>Spermatophyta</taxon>
        <taxon>Magnoliopsida</taxon>
        <taxon>eudicotyledons</taxon>
        <taxon>Gunneridae</taxon>
        <taxon>Pentapetalae</taxon>
        <taxon>asterids</taxon>
        <taxon>lamiids</taxon>
        <taxon>Lamiales</taxon>
        <taxon>Gesneriaceae</taxon>
        <taxon>Didymocarpoideae</taxon>
        <taxon>Trichosporeae</taxon>
        <taxon>Loxocarpinae</taxon>
        <taxon>Dorcoceras</taxon>
    </lineage>
</organism>
<dbReference type="EMBL" id="KV014393">
    <property type="protein sequence ID" value="KZV22330.1"/>
    <property type="molecule type" value="Genomic_DNA"/>
</dbReference>
<dbReference type="Proteomes" id="UP000250235">
    <property type="component" value="Unassembled WGS sequence"/>
</dbReference>
<evidence type="ECO:0000313" key="1">
    <source>
        <dbReference type="EMBL" id="KZV22330.1"/>
    </source>
</evidence>
<sequence>MAHKEDLQKVAHEGFAMVKEFESRSLRHVMNENKVQSLSTSPYQYPYPYPYARNFLANPPTIDCNQAAKKYSGVVVQDFERKYGI</sequence>